<comment type="caution">
    <text evidence="2">The sequence shown here is derived from an EMBL/GenBank/DDBJ whole genome shotgun (WGS) entry which is preliminary data.</text>
</comment>
<evidence type="ECO:0000313" key="2">
    <source>
        <dbReference type="EMBL" id="KGE88251.1"/>
    </source>
</evidence>
<evidence type="ECO:0000313" key="3">
    <source>
        <dbReference type="Proteomes" id="UP000029736"/>
    </source>
</evidence>
<proteinExistence type="predicted"/>
<feature type="region of interest" description="Disordered" evidence="1">
    <location>
        <begin position="1"/>
        <end position="22"/>
    </location>
</feature>
<dbReference type="RefSeq" id="WP_044219606.1">
    <property type="nucleotide sequence ID" value="NZ_CAKZLC010000560.1"/>
</dbReference>
<dbReference type="AlphaFoldDB" id="A0A098S819"/>
<accession>A0A098S819</accession>
<dbReference type="Proteomes" id="UP000029736">
    <property type="component" value="Unassembled WGS sequence"/>
</dbReference>
<name>A0A098S819_9BACT</name>
<organism evidence="2 3">
    <name type="scientific">Phaeodactylibacter xiamenensis</name>
    <dbReference type="NCBI Taxonomy" id="1524460"/>
    <lineage>
        <taxon>Bacteria</taxon>
        <taxon>Pseudomonadati</taxon>
        <taxon>Bacteroidota</taxon>
        <taxon>Saprospiria</taxon>
        <taxon>Saprospirales</taxon>
        <taxon>Haliscomenobacteraceae</taxon>
        <taxon>Phaeodactylibacter</taxon>
    </lineage>
</organism>
<reference evidence="2 3" key="1">
    <citation type="journal article" date="2014" name="Int. J. Syst. Evol. Microbiol.">
        <title>Phaeodactylibacter xiamenensis gen. nov., sp. nov., a member of the family Saprospiraceae isolated from the marine alga Phaeodactylum tricornutum.</title>
        <authorList>
            <person name="Chen Z.Jr."/>
            <person name="Lei X."/>
            <person name="Lai Q."/>
            <person name="Li Y."/>
            <person name="Zhang B."/>
            <person name="Zhang J."/>
            <person name="Zhang H."/>
            <person name="Yang L."/>
            <person name="Zheng W."/>
            <person name="Tian Y."/>
            <person name="Yu Z."/>
            <person name="Xu H.Jr."/>
            <person name="Zheng T."/>
        </authorList>
    </citation>
    <scope>NUCLEOTIDE SEQUENCE [LARGE SCALE GENOMIC DNA]</scope>
    <source>
        <strain evidence="2 3">KD52</strain>
    </source>
</reference>
<keyword evidence="3" id="KW-1185">Reference proteome</keyword>
<dbReference type="EMBL" id="JPOS01000020">
    <property type="protein sequence ID" value="KGE88251.1"/>
    <property type="molecule type" value="Genomic_DNA"/>
</dbReference>
<dbReference type="STRING" id="1524460.IX84_10610"/>
<protein>
    <submittedName>
        <fullName evidence="2">Uncharacterized protein</fullName>
    </submittedName>
</protein>
<evidence type="ECO:0000256" key="1">
    <source>
        <dbReference type="SAM" id="MobiDB-lite"/>
    </source>
</evidence>
<gene>
    <name evidence="2" type="ORF">IX84_10610</name>
</gene>
<dbReference type="OrthoDB" id="982933at2"/>
<sequence>MASKKNKEEEKEEQPGVHKDLKGFDIKINEFGEITSNLDVEKVNQFLDKNVEDKKLKSRRSEDEEE</sequence>